<dbReference type="InterPro" id="IPR032466">
    <property type="entry name" value="Metal_Hydrolase"/>
</dbReference>
<keyword evidence="3" id="KW-0378">Hydrolase</keyword>
<dbReference type="GO" id="GO:0004038">
    <property type="term" value="F:allantoinase activity"/>
    <property type="evidence" value="ECO:0007669"/>
    <property type="project" value="TreeGrafter"/>
</dbReference>
<keyword evidence="2" id="KW-0479">Metal-binding</keyword>
<dbReference type="FunCoup" id="L0HIK0">
    <property type="interactions" value="99"/>
</dbReference>
<dbReference type="Gene3D" id="2.30.40.10">
    <property type="entry name" value="Urease, subunit C, domain 1"/>
    <property type="match status" value="1"/>
</dbReference>
<comment type="cofactor">
    <cofactor evidence="1">
        <name>Zn(2+)</name>
        <dbReference type="ChEBI" id="CHEBI:29105"/>
    </cofactor>
</comment>
<evidence type="ECO:0000313" key="5">
    <source>
        <dbReference type="EMBL" id="AGB03133.1"/>
    </source>
</evidence>
<dbReference type="KEGG" id="mfo:Metfor_2126"/>
<dbReference type="PANTHER" id="PTHR43668:SF2">
    <property type="entry name" value="ALLANTOINASE"/>
    <property type="match status" value="1"/>
</dbReference>
<dbReference type="InterPro" id="IPR006680">
    <property type="entry name" value="Amidohydro-rel"/>
</dbReference>
<dbReference type="RefSeq" id="WP_015286096.1">
    <property type="nucleotide sequence ID" value="NC_019943.1"/>
</dbReference>
<dbReference type="HOGENOM" id="CLU_015572_1_1_2"/>
<reference evidence="6" key="1">
    <citation type="submission" date="2011-12" db="EMBL/GenBank/DDBJ databases">
        <title>Complete sequence of Methanoregula formicicum SMSP.</title>
        <authorList>
            <person name="Lucas S."/>
            <person name="Han J."/>
            <person name="Lapidus A."/>
            <person name="Cheng J.-F."/>
            <person name="Goodwin L."/>
            <person name="Pitluck S."/>
            <person name="Peters L."/>
            <person name="Ovchinnikova G."/>
            <person name="Teshima H."/>
            <person name="Detter J.C."/>
            <person name="Han C."/>
            <person name="Tapia R."/>
            <person name="Land M."/>
            <person name="Hauser L."/>
            <person name="Kyrpides N."/>
            <person name="Ivanova N."/>
            <person name="Pagani I."/>
            <person name="Imachi H."/>
            <person name="Tamaki H."/>
            <person name="Sekiguchi Y."/>
            <person name="Kamagata Y."/>
            <person name="Cadillo-Quiroz H."/>
            <person name="Zinder S."/>
            <person name="Liu W.-T."/>
            <person name="Woyke T."/>
        </authorList>
    </citation>
    <scope>NUCLEOTIDE SEQUENCE [LARGE SCALE GENOMIC DNA]</scope>
    <source>
        <strain evidence="6">DSM 22288 / NBRC 105244 / SMSP</strain>
    </source>
</reference>
<dbReference type="Gene3D" id="3.20.20.140">
    <property type="entry name" value="Metal-dependent hydrolases"/>
    <property type="match status" value="1"/>
</dbReference>
<dbReference type="InterPro" id="IPR050138">
    <property type="entry name" value="DHOase/Allantoinase_Hydrolase"/>
</dbReference>
<dbReference type="PROSITE" id="PS00483">
    <property type="entry name" value="DIHYDROOROTASE_2"/>
    <property type="match status" value="1"/>
</dbReference>
<organism evidence="5 6">
    <name type="scientific">Methanoregula formicica (strain DSM 22288 / NBRC 105244 / SMSP)</name>
    <dbReference type="NCBI Taxonomy" id="593750"/>
    <lineage>
        <taxon>Archaea</taxon>
        <taxon>Methanobacteriati</taxon>
        <taxon>Methanobacteriota</taxon>
        <taxon>Stenosarchaea group</taxon>
        <taxon>Methanomicrobia</taxon>
        <taxon>Methanomicrobiales</taxon>
        <taxon>Methanoregulaceae</taxon>
        <taxon>Methanoregula</taxon>
    </lineage>
</organism>
<protein>
    <submittedName>
        <fullName evidence="5">Dihydroorotase, multifunctional complex type</fullName>
    </submittedName>
</protein>
<evidence type="ECO:0000256" key="1">
    <source>
        <dbReference type="ARBA" id="ARBA00001947"/>
    </source>
</evidence>
<dbReference type="InterPro" id="IPR002195">
    <property type="entry name" value="Dihydroorotase_CS"/>
</dbReference>
<dbReference type="EMBL" id="CP003167">
    <property type="protein sequence ID" value="AGB03133.1"/>
    <property type="molecule type" value="Genomic_DNA"/>
</dbReference>
<name>L0HIK0_METFS</name>
<dbReference type="GO" id="GO:0005737">
    <property type="term" value="C:cytoplasm"/>
    <property type="evidence" value="ECO:0007669"/>
    <property type="project" value="TreeGrafter"/>
</dbReference>
<dbReference type="SUPFAM" id="SSF51556">
    <property type="entry name" value="Metallo-dependent hydrolases"/>
    <property type="match status" value="1"/>
</dbReference>
<evidence type="ECO:0000256" key="3">
    <source>
        <dbReference type="ARBA" id="ARBA00022801"/>
    </source>
</evidence>
<dbReference type="OrthoDB" id="50279at2157"/>
<dbReference type="eggNOG" id="arCOG00689">
    <property type="taxonomic scope" value="Archaea"/>
</dbReference>
<gene>
    <name evidence="5" type="ordered locus">Metfor_2126</name>
</gene>
<evidence type="ECO:0000256" key="2">
    <source>
        <dbReference type="ARBA" id="ARBA00022723"/>
    </source>
</evidence>
<evidence type="ECO:0000313" key="6">
    <source>
        <dbReference type="Proteomes" id="UP000010824"/>
    </source>
</evidence>
<accession>L0HIK0</accession>
<reference evidence="5 6" key="2">
    <citation type="journal article" date="2014" name="Genome Announc.">
        <title>Complete Genome Sequence of Methanoregula formicica SMSPT, a Mesophilic Hydrogenotrophic Methanogen Isolated from a Methanogenic Upflow Anaerobic Sludge Blanket Reactor.</title>
        <authorList>
            <person name="Yamamoto K."/>
            <person name="Tamaki H."/>
            <person name="Cadillo-Quiroz H."/>
            <person name="Imachi H."/>
            <person name="Kyrpides N."/>
            <person name="Woyke T."/>
            <person name="Goodwin L."/>
            <person name="Zinder S.H."/>
            <person name="Kamagata Y."/>
            <person name="Liu W.T."/>
        </authorList>
    </citation>
    <scope>NUCLEOTIDE SEQUENCE [LARGE SCALE GENOMIC DNA]</scope>
    <source>
        <strain evidence="6">DSM 22288 / NBRC 105244 / SMSP</strain>
    </source>
</reference>
<dbReference type="PANTHER" id="PTHR43668">
    <property type="entry name" value="ALLANTOINASE"/>
    <property type="match status" value="1"/>
</dbReference>
<dbReference type="Proteomes" id="UP000010824">
    <property type="component" value="Chromosome"/>
</dbReference>
<proteinExistence type="predicted"/>
<feature type="domain" description="Amidohydrolase-related" evidence="4">
    <location>
        <begin position="49"/>
        <end position="363"/>
    </location>
</feature>
<dbReference type="Pfam" id="PF01979">
    <property type="entry name" value="Amidohydro_1"/>
    <property type="match status" value="1"/>
</dbReference>
<keyword evidence="6" id="KW-1185">Reference proteome</keyword>
<dbReference type="GO" id="GO:0046872">
    <property type="term" value="F:metal ion binding"/>
    <property type="evidence" value="ECO:0007669"/>
    <property type="project" value="UniProtKB-KW"/>
</dbReference>
<dbReference type="InParanoid" id="L0HIK0"/>
<dbReference type="NCBIfam" id="TIGR00857">
    <property type="entry name" value="pyrC_multi"/>
    <property type="match status" value="1"/>
</dbReference>
<dbReference type="SUPFAM" id="SSF51338">
    <property type="entry name" value="Composite domain of metallo-dependent hydrolases"/>
    <property type="match status" value="1"/>
</dbReference>
<evidence type="ECO:0000259" key="4">
    <source>
        <dbReference type="Pfam" id="PF01979"/>
    </source>
</evidence>
<sequence length="421" mass="44395" precursor="true">MAAPALVLRNVLLPGGRTADITMQEGKVLHAGAGAGGKADRTIDCTGLYVLPAAVDMHVHMRGGPQSAKEDWATGSRSALAGGVTVVLDQPNTIPPIIRPDALRARVLEAKTHSLCSFAINSGVTQDTPIRSMWDAGAMAFGETFFAPSSNGEAITPGDLESALREISACGALATIHAEEVGPGDDNDLASHNRIRSVEGELRAVREVGRCNTAGCRLHFCHMSTRNSVIAASALGSVEVTPHHLFLSRERFADTDALGKVNPPLRSGKEQNDLWEAWDKITVIASDHAPHTPAEKRAAFPDAPAGIPGVETMVPLLMAAVLEKRVTLPDVIRKTSQAPAEILGIPCAGLDPGDRADVALYPKKAVAIDPDSLHSRCGFSPFSGLPAVFPRMVILGGEVVCEEGEFTCGSPQWFAGKGYCP</sequence>
<dbReference type="AlphaFoldDB" id="L0HIK0"/>
<dbReference type="GeneID" id="14309518"/>
<dbReference type="GO" id="GO:0006145">
    <property type="term" value="P:purine nucleobase catabolic process"/>
    <property type="evidence" value="ECO:0007669"/>
    <property type="project" value="TreeGrafter"/>
</dbReference>
<dbReference type="STRING" id="593750.Metfor_2126"/>
<dbReference type="InterPro" id="IPR011059">
    <property type="entry name" value="Metal-dep_hydrolase_composite"/>
</dbReference>